<keyword evidence="3" id="KW-1185">Reference proteome</keyword>
<dbReference type="Proteomes" id="UP000193922">
    <property type="component" value="Unassembled WGS sequence"/>
</dbReference>
<sequence>MHSSSASTPRRDCRAASTAASAAIQEWLGQMLSMITHAISTWSTCGVSVHENKIKEEWCDPEMGVRTAPSAPATTPLADKMAMRNYYLATSSYITTAAAIMITIRLSVREGSSGIQDRALQTTSPPHPREINQPPAMRANMHNKCRLTQSAENPRHVARCQWKFSHHYFNTQGRKRKANNGQRVNEGHILAPCQKNRAQKIRLKKA</sequence>
<dbReference type="RefSeq" id="XP_040747289.1">
    <property type="nucleotide sequence ID" value="XM_040886084.1"/>
</dbReference>
<protein>
    <submittedName>
        <fullName evidence="2">Uncharacterized protein</fullName>
    </submittedName>
</protein>
<accession>A0A1Y1WL94</accession>
<keyword evidence="1" id="KW-0812">Transmembrane</keyword>
<keyword evidence="1" id="KW-0472">Membrane</keyword>
<evidence type="ECO:0000256" key="1">
    <source>
        <dbReference type="SAM" id="Phobius"/>
    </source>
</evidence>
<organism evidence="2 3">
    <name type="scientific">Linderina pennispora</name>
    <dbReference type="NCBI Taxonomy" id="61395"/>
    <lineage>
        <taxon>Eukaryota</taxon>
        <taxon>Fungi</taxon>
        <taxon>Fungi incertae sedis</taxon>
        <taxon>Zoopagomycota</taxon>
        <taxon>Kickxellomycotina</taxon>
        <taxon>Kickxellomycetes</taxon>
        <taxon>Kickxellales</taxon>
        <taxon>Kickxellaceae</taxon>
        <taxon>Linderina</taxon>
    </lineage>
</organism>
<dbReference type="GeneID" id="63802732"/>
<evidence type="ECO:0000313" key="2">
    <source>
        <dbReference type="EMBL" id="ORX74078.1"/>
    </source>
</evidence>
<keyword evidence="1" id="KW-1133">Transmembrane helix</keyword>
<reference evidence="2 3" key="1">
    <citation type="submission" date="2016-07" db="EMBL/GenBank/DDBJ databases">
        <title>Pervasive Adenine N6-methylation of Active Genes in Fungi.</title>
        <authorList>
            <consortium name="DOE Joint Genome Institute"/>
            <person name="Mondo S.J."/>
            <person name="Dannebaum R.O."/>
            <person name="Kuo R.C."/>
            <person name="Labutti K."/>
            <person name="Haridas S."/>
            <person name="Kuo A."/>
            <person name="Salamov A."/>
            <person name="Ahrendt S.R."/>
            <person name="Lipzen A."/>
            <person name="Sullivan W."/>
            <person name="Andreopoulos W.B."/>
            <person name="Clum A."/>
            <person name="Lindquist E."/>
            <person name="Daum C."/>
            <person name="Ramamoorthy G.K."/>
            <person name="Gryganskyi A."/>
            <person name="Culley D."/>
            <person name="Magnuson J.K."/>
            <person name="James T.Y."/>
            <person name="O'Malley M.A."/>
            <person name="Stajich J.E."/>
            <person name="Spatafora J.W."/>
            <person name="Visel A."/>
            <person name="Grigoriev I.V."/>
        </authorList>
    </citation>
    <scope>NUCLEOTIDE SEQUENCE [LARGE SCALE GENOMIC DNA]</scope>
    <source>
        <strain evidence="2 3">ATCC 12442</strain>
    </source>
</reference>
<proteinExistence type="predicted"/>
<feature type="transmembrane region" description="Helical" evidence="1">
    <location>
        <begin position="86"/>
        <end position="108"/>
    </location>
</feature>
<evidence type="ECO:0000313" key="3">
    <source>
        <dbReference type="Proteomes" id="UP000193922"/>
    </source>
</evidence>
<dbReference type="EMBL" id="MCFD01000001">
    <property type="protein sequence ID" value="ORX74078.1"/>
    <property type="molecule type" value="Genomic_DNA"/>
</dbReference>
<name>A0A1Y1WL94_9FUNG</name>
<dbReference type="AlphaFoldDB" id="A0A1Y1WL94"/>
<comment type="caution">
    <text evidence="2">The sequence shown here is derived from an EMBL/GenBank/DDBJ whole genome shotgun (WGS) entry which is preliminary data.</text>
</comment>
<gene>
    <name evidence="2" type="ORF">DL89DRAFT_264053</name>
</gene>